<reference evidence="1 2" key="1">
    <citation type="journal article" date="2023" name="Nucleic Acids Res.">
        <title>The hologenome of Daphnia magna reveals possible DNA methylation and microbiome-mediated evolution of the host genome.</title>
        <authorList>
            <person name="Chaturvedi A."/>
            <person name="Li X."/>
            <person name="Dhandapani V."/>
            <person name="Marshall H."/>
            <person name="Kissane S."/>
            <person name="Cuenca-Cambronero M."/>
            <person name="Asole G."/>
            <person name="Calvet F."/>
            <person name="Ruiz-Romero M."/>
            <person name="Marangio P."/>
            <person name="Guigo R."/>
            <person name="Rago D."/>
            <person name="Mirbahai L."/>
            <person name="Eastwood N."/>
            <person name="Colbourne J.K."/>
            <person name="Zhou J."/>
            <person name="Mallon E."/>
            <person name="Orsini L."/>
        </authorList>
    </citation>
    <scope>NUCLEOTIDE SEQUENCE [LARGE SCALE GENOMIC DNA]</scope>
    <source>
        <strain evidence="1">LRV0_1</strain>
    </source>
</reference>
<dbReference type="EMBL" id="JAOYFB010000001">
    <property type="protein sequence ID" value="KAK4002993.1"/>
    <property type="molecule type" value="Genomic_DNA"/>
</dbReference>
<organism evidence="1 2">
    <name type="scientific">Daphnia magna</name>
    <dbReference type="NCBI Taxonomy" id="35525"/>
    <lineage>
        <taxon>Eukaryota</taxon>
        <taxon>Metazoa</taxon>
        <taxon>Ecdysozoa</taxon>
        <taxon>Arthropoda</taxon>
        <taxon>Crustacea</taxon>
        <taxon>Branchiopoda</taxon>
        <taxon>Diplostraca</taxon>
        <taxon>Cladocera</taxon>
        <taxon>Anomopoda</taxon>
        <taxon>Daphniidae</taxon>
        <taxon>Daphnia</taxon>
    </lineage>
</organism>
<name>A0ABQ9YQV1_9CRUS</name>
<sequence>MDVDFWMSRKTFRDGGLRLKEFAREMAACQIVAAVHIPGVGERLASLNVFQPMALPNGGRWEAELFFCSRVTIPTDGSSRVLLPDCTKRGFDVKLIEFLFAEFSRCCRGLDPPLPYPLMIKIEYFWIVFQLLETLHSRNEIRYALGDVLVYSLLASTHRRTTSTAVSNWLLTSDTIPRERVSHIGAETPLKSLKCVVIGPDILECRVIKKSLLPTMMALCLFPLEPLAASVIV</sequence>
<evidence type="ECO:0000313" key="2">
    <source>
        <dbReference type="Proteomes" id="UP001234178"/>
    </source>
</evidence>
<accession>A0ABQ9YQV1</accession>
<evidence type="ECO:0000313" key="1">
    <source>
        <dbReference type="EMBL" id="KAK4002993.1"/>
    </source>
</evidence>
<gene>
    <name evidence="1" type="ORF">OUZ56_004782</name>
</gene>
<comment type="caution">
    <text evidence="1">The sequence shown here is derived from an EMBL/GenBank/DDBJ whole genome shotgun (WGS) entry which is preliminary data.</text>
</comment>
<proteinExistence type="predicted"/>
<keyword evidence="2" id="KW-1185">Reference proteome</keyword>
<protein>
    <submittedName>
        <fullName evidence="1">Uncharacterized protein</fullName>
    </submittedName>
</protein>
<dbReference type="Proteomes" id="UP001234178">
    <property type="component" value="Unassembled WGS sequence"/>
</dbReference>